<keyword evidence="2" id="KW-1133">Transmembrane helix</keyword>
<dbReference type="InterPro" id="IPR011055">
    <property type="entry name" value="Dup_hybrid_motif"/>
</dbReference>
<dbReference type="EMBL" id="MGGL01000015">
    <property type="protein sequence ID" value="OGM26207.1"/>
    <property type="molecule type" value="Genomic_DNA"/>
</dbReference>
<reference evidence="4 5" key="1">
    <citation type="journal article" date="2016" name="Nat. Commun.">
        <title>Thousands of microbial genomes shed light on interconnected biogeochemical processes in an aquifer system.</title>
        <authorList>
            <person name="Anantharaman K."/>
            <person name="Brown C.T."/>
            <person name="Hug L.A."/>
            <person name="Sharon I."/>
            <person name="Castelle C.J."/>
            <person name="Probst A.J."/>
            <person name="Thomas B.C."/>
            <person name="Singh A."/>
            <person name="Wilkins M.J."/>
            <person name="Karaoz U."/>
            <person name="Brodie E.L."/>
            <person name="Williams K.H."/>
            <person name="Hubbard S.S."/>
            <person name="Banfield J.F."/>
        </authorList>
    </citation>
    <scope>NUCLEOTIDE SEQUENCE [LARGE SCALE GENOMIC DNA]</scope>
</reference>
<organism evidence="4 5">
    <name type="scientific">Candidatus Woesebacteria bacterium RIFCSPHIGHO2_01_FULL_40_22</name>
    <dbReference type="NCBI Taxonomy" id="1802499"/>
    <lineage>
        <taxon>Bacteria</taxon>
        <taxon>Candidatus Woeseibacteriota</taxon>
    </lineage>
</organism>
<keyword evidence="2" id="KW-0812">Transmembrane</keyword>
<protein>
    <recommendedName>
        <fullName evidence="3">M23ase beta-sheet core domain-containing protein</fullName>
    </recommendedName>
</protein>
<accession>A0A1F7YFV4</accession>
<dbReference type="GO" id="GO:0004222">
    <property type="term" value="F:metalloendopeptidase activity"/>
    <property type="evidence" value="ECO:0007669"/>
    <property type="project" value="TreeGrafter"/>
</dbReference>
<dbReference type="SUPFAM" id="SSF51261">
    <property type="entry name" value="Duplicated hybrid motif"/>
    <property type="match status" value="1"/>
</dbReference>
<comment type="caution">
    <text evidence="4">The sequence shown here is derived from an EMBL/GenBank/DDBJ whole genome shotgun (WGS) entry which is preliminary data.</text>
</comment>
<dbReference type="PANTHER" id="PTHR21666:SF270">
    <property type="entry name" value="MUREIN HYDROLASE ACTIVATOR ENVC"/>
    <property type="match status" value="1"/>
</dbReference>
<evidence type="ECO:0000259" key="3">
    <source>
        <dbReference type="Pfam" id="PF01551"/>
    </source>
</evidence>
<proteinExistence type="predicted"/>
<dbReference type="Proteomes" id="UP000179221">
    <property type="component" value="Unassembled WGS sequence"/>
</dbReference>
<dbReference type="PANTHER" id="PTHR21666">
    <property type="entry name" value="PEPTIDASE-RELATED"/>
    <property type="match status" value="1"/>
</dbReference>
<feature type="transmembrane region" description="Helical" evidence="2">
    <location>
        <begin position="295"/>
        <end position="317"/>
    </location>
</feature>
<evidence type="ECO:0000313" key="5">
    <source>
        <dbReference type="Proteomes" id="UP000179221"/>
    </source>
</evidence>
<keyword evidence="2" id="KW-0472">Membrane</keyword>
<evidence type="ECO:0000313" key="4">
    <source>
        <dbReference type="EMBL" id="OGM26207.1"/>
    </source>
</evidence>
<feature type="domain" description="M23ase beta-sheet core" evidence="3">
    <location>
        <begin position="510"/>
        <end position="609"/>
    </location>
</feature>
<evidence type="ECO:0000256" key="1">
    <source>
        <dbReference type="SAM" id="MobiDB-lite"/>
    </source>
</evidence>
<gene>
    <name evidence="4" type="ORF">A2628_02610</name>
</gene>
<name>A0A1F7YFV4_9BACT</name>
<feature type="region of interest" description="Disordered" evidence="1">
    <location>
        <begin position="201"/>
        <end position="221"/>
    </location>
</feature>
<dbReference type="AlphaFoldDB" id="A0A1F7YFV4"/>
<evidence type="ECO:0000256" key="2">
    <source>
        <dbReference type="SAM" id="Phobius"/>
    </source>
</evidence>
<feature type="transmembrane region" description="Helical" evidence="2">
    <location>
        <begin position="263"/>
        <end position="289"/>
    </location>
</feature>
<dbReference type="Gene3D" id="2.70.70.10">
    <property type="entry name" value="Glucose Permease (Domain IIA)"/>
    <property type="match status" value="1"/>
</dbReference>
<dbReference type="InterPro" id="IPR016047">
    <property type="entry name" value="M23ase_b-sheet_dom"/>
</dbReference>
<dbReference type="CDD" id="cd12797">
    <property type="entry name" value="M23_peptidase"/>
    <property type="match status" value="1"/>
</dbReference>
<dbReference type="InterPro" id="IPR050570">
    <property type="entry name" value="Cell_wall_metabolism_enzyme"/>
</dbReference>
<dbReference type="Pfam" id="PF01551">
    <property type="entry name" value="Peptidase_M23"/>
    <property type="match status" value="1"/>
</dbReference>
<sequence>MATPKKESKDLIVRGSSTAVRVDPTIIPDTETRRYVEASNTATQALDPEWAMANRLIRNGIKRENWIYAVEKSSGLLSKRDKERLLKVGEIMRAFEEANPRLTNALRRLNQNPNEILVIEEAGKAPVRSDKDLSLTRGDDNDLRIAPETYEATNISLEEQNEYAKYLKDLYEQSEQKYLEAHEETEESSTYETPVRYASNLSRTVNRPPPDEEEVSPESYVPREGLTGGMRSIGNTGQKMLQQGVKALSSNAKRFGARAAQSVIGSVAPALAQGALIAGGIIAGVGAFIGMLIAWFISILVYLAIFAFVVVIILFIINSGAYLVPPGGFGPPIQSGGTSQFIQFSKTASPAGPLDNSWNNQDQDITYTIAITPLQEDLTNVSFGYNCSVISFTPKSCPLPHDIVMNGEPIPGNTMPPPPPAAPIPAHYAYIITYKTTVSANNYNDSRITDNFSITATVNGTIETVWASASIRIGNPPDSCPEGWPVLPENGEVSLEITQGPGLHSAYISESIDIGASIGHTVTARHAGIAHVFTAAGSVYGCHVDIESTCNGKTFYSRYAHLNDIFVNEGEALIPGDQVGLSGGDPLNPPPVCGTGYTTGAHLHYEFRNFSGPGGAKIYPTDDPPFMVFNYLWDGVVYNFIPKQVPRNCYDNCAYIP</sequence>